<organism evidence="1 2">
    <name type="scientific">Novosphingobium umbonatum</name>
    <dbReference type="NCBI Taxonomy" id="1908524"/>
    <lineage>
        <taxon>Bacteria</taxon>
        <taxon>Pseudomonadati</taxon>
        <taxon>Pseudomonadota</taxon>
        <taxon>Alphaproteobacteria</taxon>
        <taxon>Sphingomonadales</taxon>
        <taxon>Sphingomonadaceae</taxon>
        <taxon>Novosphingobium</taxon>
    </lineage>
</organism>
<evidence type="ECO:0000313" key="2">
    <source>
        <dbReference type="Proteomes" id="UP000282837"/>
    </source>
</evidence>
<name>A0A3S2X1T5_9SPHN</name>
<reference evidence="1 2" key="1">
    <citation type="submission" date="2019-01" db="EMBL/GenBank/DDBJ databases">
        <authorList>
            <person name="Chen W.-M."/>
        </authorList>
    </citation>
    <scope>NUCLEOTIDE SEQUENCE [LARGE SCALE GENOMIC DNA]</scope>
    <source>
        <strain evidence="1 2">FSY-9</strain>
    </source>
</reference>
<protein>
    <submittedName>
        <fullName evidence="1">Uncharacterized protein</fullName>
    </submittedName>
</protein>
<gene>
    <name evidence="1" type="ORF">EOE18_15395</name>
</gene>
<dbReference type="OrthoDB" id="8115943at2"/>
<dbReference type="RefSeq" id="WP_127711142.1">
    <property type="nucleotide sequence ID" value="NZ_SACO01000014.1"/>
</dbReference>
<proteinExistence type="predicted"/>
<dbReference type="AlphaFoldDB" id="A0A3S2X1T5"/>
<evidence type="ECO:0000313" key="1">
    <source>
        <dbReference type="EMBL" id="RVU03505.1"/>
    </source>
</evidence>
<accession>A0A3S2X1T5</accession>
<dbReference type="Proteomes" id="UP000282837">
    <property type="component" value="Unassembled WGS sequence"/>
</dbReference>
<sequence>MFSTYLRLNLHADDTYIEVIRRARRKIKKEARSDPAQRDARHRFYSRMMTYHRQSRELFREVVYGEINDA</sequence>
<comment type="caution">
    <text evidence="1">The sequence shown here is derived from an EMBL/GenBank/DDBJ whole genome shotgun (WGS) entry which is preliminary data.</text>
</comment>
<keyword evidence="2" id="KW-1185">Reference proteome</keyword>
<dbReference type="EMBL" id="SACO01000014">
    <property type="protein sequence ID" value="RVU03505.1"/>
    <property type="molecule type" value="Genomic_DNA"/>
</dbReference>